<gene>
    <name evidence="3" type="ORF">KUF71_003518</name>
</gene>
<feature type="non-terminal residue" evidence="3">
    <location>
        <position position="1"/>
    </location>
</feature>
<organism evidence="3 4">
    <name type="scientific">Frankliniella fusca</name>
    <dbReference type="NCBI Taxonomy" id="407009"/>
    <lineage>
        <taxon>Eukaryota</taxon>
        <taxon>Metazoa</taxon>
        <taxon>Ecdysozoa</taxon>
        <taxon>Arthropoda</taxon>
        <taxon>Hexapoda</taxon>
        <taxon>Insecta</taxon>
        <taxon>Pterygota</taxon>
        <taxon>Neoptera</taxon>
        <taxon>Paraneoptera</taxon>
        <taxon>Thysanoptera</taxon>
        <taxon>Terebrantia</taxon>
        <taxon>Thripoidea</taxon>
        <taxon>Thripidae</taxon>
        <taxon>Frankliniella</taxon>
    </lineage>
</organism>
<reference evidence="3" key="1">
    <citation type="submission" date="2021-07" db="EMBL/GenBank/DDBJ databases">
        <authorList>
            <person name="Catto M.A."/>
            <person name="Jacobson A."/>
            <person name="Kennedy G."/>
            <person name="Labadie P."/>
            <person name="Hunt B.G."/>
            <person name="Srinivasan R."/>
        </authorList>
    </citation>
    <scope>NUCLEOTIDE SEQUENCE</scope>
    <source>
        <strain evidence="3">PL_HMW_Pooled</strain>
        <tissue evidence="3">Head</tissue>
    </source>
</reference>
<dbReference type="Pfam" id="PF05699">
    <property type="entry name" value="Dimer_Tnp_hAT"/>
    <property type="match status" value="1"/>
</dbReference>
<dbReference type="Proteomes" id="UP001219518">
    <property type="component" value="Unassembled WGS sequence"/>
</dbReference>
<dbReference type="AlphaFoldDB" id="A0AAE1LR50"/>
<comment type="caution">
    <text evidence="3">The sequence shown here is derived from an EMBL/GenBank/DDBJ whole genome shotgun (WGS) entry which is preliminary data.</text>
</comment>
<keyword evidence="4" id="KW-1185">Reference proteome</keyword>
<evidence type="ECO:0000256" key="1">
    <source>
        <dbReference type="SAM" id="MobiDB-lite"/>
    </source>
</evidence>
<sequence>WLTKSSENDVLNGKGEAFCKLCQVNLRAHRNDLIKHTTRSKHVEKMKSLNRNTQPSLESRTTQAIGKRQPSRQNSYPSNQMLSHVVIAPAFLTELVTNVGNSPYAVIADEATDCSTSKFMGMCIRYFSTAKKTMVTDFLGLVQVTGTTGKQLADALKEFLRVIGIPLVNMTAVGTDGAPNMCGPNNSLFTHLRQDVPRLQCIKCVCHSIDKCAEYAHKCMPPSVNQILKESHNWFAHSAVRKADFEDYYKTLNNDKKAGVIPRMVETRWLSWLPGCEFIVSNWIEMREFFGIAVANAKDDYARAAASHIHALYKDQALYLYMLFLRNILREVQKVNLAFQHANADVTKLHSELRKLIFSVASRILKDQAMPKVDRAGVIRMNEIRALQEAMRNSANHLPLDMANFEEAFRTAVPNCKLSEAELRTVRNTCGQYIYTLCIQLFDRLPSNIEAVEKLRFFRVNYALAVSARPKFRQLPLDLLSSEEDPDVLESQWNLLENTPLSDICPHPDHRINLEEIDIFHFWACVLTCTNAAGDFPFRELARFALRCLTLPLSNAVVERIFSFLAAVKSKQRNRLQLLMIEALLRIRVHFKVIGECCQKYTPSTDMVKRFSSKIGSNLSMDLDENPDDPDPDAVAEIDDEDYAALTIFSSDDTGACCTIGLP</sequence>
<feature type="domain" description="HAT C-terminal dimerisation" evidence="2">
    <location>
        <begin position="515"/>
        <end position="587"/>
    </location>
</feature>
<dbReference type="EMBL" id="JAHWGI010001401">
    <property type="protein sequence ID" value="KAK3929511.1"/>
    <property type="molecule type" value="Genomic_DNA"/>
</dbReference>
<dbReference type="PANTHER" id="PTHR37162:SF1">
    <property type="entry name" value="BED-TYPE DOMAIN-CONTAINING PROTEIN"/>
    <property type="match status" value="1"/>
</dbReference>
<proteinExistence type="predicted"/>
<dbReference type="InterPro" id="IPR008906">
    <property type="entry name" value="HATC_C_dom"/>
</dbReference>
<reference evidence="3" key="2">
    <citation type="journal article" date="2023" name="BMC Genomics">
        <title>Pest status, molecular evolution, and epigenetic factors derived from the genome assembly of Frankliniella fusca, a thysanopteran phytovirus vector.</title>
        <authorList>
            <person name="Catto M.A."/>
            <person name="Labadie P.E."/>
            <person name="Jacobson A.L."/>
            <person name="Kennedy G.G."/>
            <person name="Srinivasan R."/>
            <person name="Hunt B.G."/>
        </authorList>
    </citation>
    <scope>NUCLEOTIDE SEQUENCE</scope>
    <source>
        <strain evidence="3">PL_HMW_Pooled</strain>
    </source>
</reference>
<protein>
    <submittedName>
        <fullName evidence="3">Zinc finger MYM-type protein 1</fullName>
    </submittedName>
</protein>
<feature type="region of interest" description="Disordered" evidence="1">
    <location>
        <begin position="47"/>
        <end position="77"/>
    </location>
</feature>
<name>A0AAE1LR50_9NEOP</name>
<evidence type="ECO:0000313" key="3">
    <source>
        <dbReference type="EMBL" id="KAK3929511.1"/>
    </source>
</evidence>
<evidence type="ECO:0000259" key="2">
    <source>
        <dbReference type="Pfam" id="PF05699"/>
    </source>
</evidence>
<dbReference type="PANTHER" id="PTHR37162">
    <property type="entry name" value="HAT FAMILY DIMERISATION DOMAINCONTAINING PROTEIN-RELATED"/>
    <property type="match status" value="1"/>
</dbReference>
<dbReference type="SUPFAM" id="SSF53098">
    <property type="entry name" value="Ribonuclease H-like"/>
    <property type="match status" value="1"/>
</dbReference>
<accession>A0AAE1LR50</accession>
<feature type="compositionally biased region" description="Polar residues" evidence="1">
    <location>
        <begin position="49"/>
        <end position="64"/>
    </location>
</feature>
<evidence type="ECO:0000313" key="4">
    <source>
        <dbReference type="Proteomes" id="UP001219518"/>
    </source>
</evidence>
<dbReference type="GO" id="GO:0046983">
    <property type="term" value="F:protein dimerization activity"/>
    <property type="evidence" value="ECO:0007669"/>
    <property type="project" value="InterPro"/>
</dbReference>
<dbReference type="InterPro" id="IPR012337">
    <property type="entry name" value="RNaseH-like_sf"/>
</dbReference>